<name>A0ABS9CFI5_9BACT</name>
<keyword evidence="3" id="KW-1185">Reference proteome</keyword>
<sequence length="418" mass="45605">MMVAACSDEEKYSTTNTDVLTFSVDTLKMDTVFSTIPSSTYSFWVYNPCDASLLINRVALEKGTQGFRVNVDGEYLDGELNGVEVRKGDSLCVFVELTAPKCGQTDVQPIGDCLVFNLSHGKQQKVPLRAHQWDADIHDQWDVNGNVTLDSPCPIIIRKGLHIATGAKLTLRSAQLFFHDGAGIDVEGSLQASECLFRGDRLDAMFDDLPYDRVSGQWKGIVLAPNAKGEWTDCVIRNATDALQLGSNAEATLLRTSVHNSSASGIFSEGAHLALTHCRLTNAGGCCLEAKGGSVTADRCTFAQFYPFSADRGEAFRTIKASVACTHSLMTGYDDLVFSAEGSDLHFSHCMIRSDQPLMGDTFTDIVWEATDDEKGGKSHFRLVDETIQSYDFSLLPTSPAYQLGIGDIREKTTSSEP</sequence>
<dbReference type="Proteomes" id="UP001200470">
    <property type="component" value="Unassembled WGS sequence"/>
</dbReference>
<dbReference type="SUPFAM" id="SSF51126">
    <property type="entry name" value="Pectin lyase-like"/>
    <property type="match status" value="1"/>
</dbReference>
<dbReference type="InterPro" id="IPR011050">
    <property type="entry name" value="Pectin_lyase_fold/virulence"/>
</dbReference>
<reference evidence="2 3" key="1">
    <citation type="submission" date="2020-12" db="EMBL/GenBank/DDBJ databases">
        <title>Whole genome sequences of gut porcine anaerobes.</title>
        <authorList>
            <person name="Kubasova T."/>
            <person name="Jahodarova E."/>
            <person name="Rychlik I."/>
        </authorList>
    </citation>
    <scope>NUCLEOTIDE SEQUENCE [LARGE SCALE GENOMIC DNA]</scope>
    <source>
        <strain evidence="2 3">An925</strain>
    </source>
</reference>
<comment type="caution">
    <text evidence="2">The sequence shown here is derived from an EMBL/GenBank/DDBJ whole genome shotgun (WGS) entry which is preliminary data.</text>
</comment>
<proteinExistence type="predicted"/>
<gene>
    <name evidence="2" type="ORF">I6E12_05845</name>
</gene>
<dbReference type="EMBL" id="JADYTN010000010">
    <property type="protein sequence ID" value="MCF2563630.1"/>
    <property type="molecule type" value="Genomic_DNA"/>
</dbReference>
<feature type="domain" description="Right handed beta helix" evidence="1">
    <location>
        <begin position="220"/>
        <end position="304"/>
    </location>
</feature>
<organism evidence="2 3">
    <name type="scientific">Xylanibacter brevis</name>
    <dbReference type="NCBI Taxonomy" id="83231"/>
    <lineage>
        <taxon>Bacteria</taxon>
        <taxon>Pseudomonadati</taxon>
        <taxon>Bacteroidota</taxon>
        <taxon>Bacteroidia</taxon>
        <taxon>Bacteroidales</taxon>
        <taxon>Prevotellaceae</taxon>
        <taxon>Xylanibacter</taxon>
    </lineage>
</organism>
<dbReference type="Pfam" id="PF13229">
    <property type="entry name" value="Beta_helix"/>
    <property type="match status" value="1"/>
</dbReference>
<dbReference type="InterPro" id="IPR039448">
    <property type="entry name" value="Beta_helix"/>
</dbReference>
<evidence type="ECO:0000259" key="1">
    <source>
        <dbReference type="Pfam" id="PF13229"/>
    </source>
</evidence>
<evidence type="ECO:0000313" key="3">
    <source>
        <dbReference type="Proteomes" id="UP001200470"/>
    </source>
</evidence>
<evidence type="ECO:0000313" key="2">
    <source>
        <dbReference type="EMBL" id="MCF2563630.1"/>
    </source>
</evidence>
<dbReference type="RefSeq" id="WP_301637961.1">
    <property type="nucleotide sequence ID" value="NZ_JADYTN010000010.1"/>
</dbReference>
<protein>
    <submittedName>
        <fullName evidence="2">Right-handed parallel beta-helix repeat-containing protein</fullName>
    </submittedName>
</protein>
<accession>A0ABS9CFI5</accession>